<gene>
    <name evidence="2" type="ORF">CFOL_v3_26506</name>
</gene>
<dbReference type="EMBL" id="BDDD01002782">
    <property type="protein sequence ID" value="GAV83055.1"/>
    <property type="molecule type" value="Genomic_DNA"/>
</dbReference>
<proteinExistence type="predicted"/>
<comment type="caution">
    <text evidence="2">The sequence shown here is derived from an EMBL/GenBank/DDBJ whole genome shotgun (WGS) entry which is preliminary data.</text>
</comment>
<name>A0A1Q3CSA4_CEPFO</name>
<sequence length="127" mass="13850">MDFNLVHHMSWKKNANAGSHPGQPPVKRKKTTATDKFAHLSWTTVLGIEAGSGSHATRAGKSLNVLIDHEATLRAYQGMTFAIAQVSIGLEGNEIPPEDWIIRLDESVSNALTARGYVNGCVLRVDR</sequence>
<reference evidence="3" key="1">
    <citation type="submission" date="2016-04" db="EMBL/GenBank/DDBJ databases">
        <title>Cephalotus genome sequencing.</title>
        <authorList>
            <person name="Fukushima K."/>
            <person name="Hasebe M."/>
            <person name="Fang X."/>
        </authorList>
    </citation>
    <scope>NUCLEOTIDE SEQUENCE [LARGE SCALE GENOMIC DNA]</scope>
    <source>
        <strain evidence="3">cv. St1</strain>
    </source>
</reference>
<accession>A0A1Q3CSA4</accession>
<dbReference type="Proteomes" id="UP000187406">
    <property type="component" value="Unassembled WGS sequence"/>
</dbReference>
<evidence type="ECO:0000313" key="2">
    <source>
        <dbReference type="EMBL" id="GAV83055.1"/>
    </source>
</evidence>
<keyword evidence="3" id="KW-1185">Reference proteome</keyword>
<organism evidence="2 3">
    <name type="scientific">Cephalotus follicularis</name>
    <name type="common">Albany pitcher plant</name>
    <dbReference type="NCBI Taxonomy" id="3775"/>
    <lineage>
        <taxon>Eukaryota</taxon>
        <taxon>Viridiplantae</taxon>
        <taxon>Streptophyta</taxon>
        <taxon>Embryophyta</taxon>
        <taxon>Tracheophyta</taxon>
        <taxon>Spermatophyta</taxon>
        <taxon>Magnoliopsida</taxon>
        <taxon>eudicotyledons</taxon>
        <taxon>Gunneridae</taxon>
        <taxon>Pentapetalae</taxon>
        <taxon>rosids</taxon>
        <taxon>fabids</taxon>
        <taxon>Oxalidales</taxon>
        <taxon>Cephalotaceae</taxon>
        <taxon>Cephalotus</taxon>
    </lineage>
</organism>
<dbReference type="AlphaFoldDB" id="A0A1Q3CSA4"/>
<evidence type="ECO:0000313" key="3">
    <source>
        <dbReference type="Proteomes" id="UP000187406"/>
    </source>
</evidence>
<dbReference type="InParanoid" id="A0A1Q3CSA4"/>
<evidence type="ECO:0000256" key="1">
    <source>
        <dbReference type="SAM" id="MobiDB-lite"/>
    </source>
</evidence>
<protein>
    <submittedName>
        <fullName evidence="2">Uncharacterized protein</fullName>
    </submittedName>
</protein>
<feature type="region of interest" description="Disordered" evidence="1">
    <location>
        <begin position="13"/>
        <end position="32"/>
    </location>
</feature>